<protein>
    <submittedName>
        <fullName evidence="2">Phosphatidylserine/phosphatidylglycerophosphate/ cardiolipin synthase family protein</fullName>
    </submittedName>
</protein>
<evidence type="ECO:0000313" key="3">
    <source>
        <dbReference type="EMBL" id="HAC8332976.1"/>
    </source>
</evidence>
<evidence type="ECO:0000313" key="2">
    <source>
        <dbReference type="EMBL" id="EBQ0116383.1"/>
    </source>
</evidence>
<reference evidence="3" key="1">
    <citation type="journal article" date="2018" name="Genome Biol.">
        <title>SKESA: strategic k-mer extension for scrupulous assemblies.</title>
        <authorList>
            <person name="Souvorov A."/>
            <person name="Agarwala R."/>
            <person name="Lipman D.J."/>
        </authorList>
    </citation>
    <scope>NUCLEOTIDE SEQUENCE</scope>
    <source>
        <strain evidence="3">14ARS_STU0125</strain>
    </source>
</reference>
<sequence length="449" mass="52220">MKLIANGLNKQFFTSFLPPSDSEIDGVVAAIAYGDDKTTLLDHCLKNHHRLDIWMRYDHTVPVSPSLLTKFLANTKNNIFCKLVPDCLHSKVIWWKGYGAYIGSANLTDRAWHTNIETGIFFTESDLYNSNLIGQLEEFFENLASLDCCVDLSEDIIDEQRQLLKSKLELEKKERQVIRKRKIPEWGGVSFIDNKKTKDKRKESFHKEWESTFSIIKNISDQINDYRPVWISEDTPEFWQTDQFLHAYYYNIVHQKDNTYPFEDYHRTNSKNPQAALMSMLSWWKDLSIPLSNEDIHLEVYAPYIRDHLSKNNIVLLTEDNLHKIFSYTHATMDHVIKMSADIFGHSANTSLNKEKRAVLFTEWIMGKTNQKGMTIAELLNYVLYGGKASLMWERIYQAGKDDEYKFQHYGINSIAEVVGWARPDDTPPRNGRTNKALRALGYPVRVNI</sequence>
<proteinExistence type="predicted"/>
<dbReference type="Gene3D" id="3.30.870.10">
    <property type="entry name" value="Endonuclease Chain A"/>
    <property type="match status" value="1"/>
</dbReference>
<reference evidence="2" key="2">
    <citation type="submission" date="2018-07" db="EMBL/GenBank/DDBJ databases">
        <authorList>
            <consortium name="GenomeTrakr network: Whole genome sequencing for foodborne pathogen traceback"/>
        </authorList>
    </citation>
    <scope>NUCLEOTIDE SEQUENCE</scope>
    <source>
        <strain evidence="2">CFSAN031443</strain>
    </source>
</reference>
<dbReference type="EMBL" id="DAAMVH010000004">
    <property type="protein sequence ID" value="HAC8332976.1"/>
    <property type="molecule type" value="Genomic_DNA"/>
</dbReference>
<dbReference type="SUPFAM" id="SSF56024">
    <property type="entry name" value="Phospholipase D/nuclease"/>
    <property type="match status" value="1"/>
</dbReference>
<accession>A0A3R0KVT3</accession>
<dbReference type="EMBL" id="AAGNPF010000004">
    <property type="protein sequence ID" value="EBQ0116383.1"/>
    <property type="molecule type" value="Genomic_DNA"/>
</dbReference>
<organism evidence="2">
    <name type="scientific">Salmonella enterica I</name>
    <dbReference type="NCBI Taxonomy" id="59201"/>
    <lineage>
        <taxon>Bacteria</taxon>
        <taxon>Pseudomonadati</taxon>
        <taxon>Pseudomonadota</taxon>
        <taxon>Gammaproteobacteria</taxon>
        <taxon>Enterobacterales</taxon>
        <taxon>Enterobacteriaceae</taxon>
        <taxon>Salmonella</taxon>
    </lineage>
</organism>
<dbReference type="Pfam" id="PF13091">
    <property type="entry name" value="PLDc_2"/>
    <property type="match status" value="1"/>
</dbReference>
<feature type="domain" description="Phospholipase D-like" evidence="1">
    <location>
        <begin position="73"/>
        <end position="143"/>
    </location>
</feature>
<comment type="caution">
    <text evidence="2">The sequence shown here is derived from an EMBL/GenBank/DDBJ whole genome shotgun (WGS) entry which is preliminary data.</text>
</comment>
<gene>
    <name evidence="2" type="ORF">AXN14_10910</name>
    <name evidence="3" type="ORF">G0H73_09185</name>
</gene>
<dbReference type="RefSeq" id="WP_023224631.1">
    <property type="nucleotide sequence ID" value="NZ_CP160153.1"/>
</dbReference>
<evidence type="ECO:0000259" key="1">
    <source>
        <dbReference type="Pfam" id="PF13091"/>
    </source>
</evidence>
<name>A0A3R0KVT3_SALET</name>
<reference evidence="3" key="3">
    <citation type="submission" date="2018-12" db="EMBL/GenBank/DDBJ databases">
        <authorList>
            <consortium name="NCBI Pathogen Detection Project"/>
        </authorList>
    </citation>
    <scope>NUCLEOTIDE SEQUENCE</scope>
    <source>
        <strain evidence="3">14ARS_STU0125</strain>
    </source>
</reference>
<dbReference type="AlphaFoldDB" id="A0A3R0KVT3"/>
<dbReference type="InterPro" id="IPR025202">
    <property type="entry name" value="PLD-like_dom"/>
</dbReference>
<dbReference type="CDD" id="cd00138">
    <property type="entry name" value="PLDc_SF"/>
    <property type="match status" value="1"/>
</dbReference>